<dbReference type="InterPro" id="IPR015824">
    <property type="entry name" value="Phosphoglycerate_kinase_N"/>
</dbReference>
<keyword evidence="5 7" id="KW-0418">Kinase</keyword>
<dbReference type="GO" id="GO:0006096">
    <property type="term" value="P:glycolytic process"/>
    <property type="evidence" value="ECO:0007669"/>
    <property type="project" value="InterPro"/>
</dbReference>
<keyword evidence="4" id="KW-0547">Nucleotide-binding</keyword>
<dbReference type="EC" id="2.7.2.3" evidence="2 7"/>
<proteinExistence type="inferred from homology"/>
<dbReference type="InterPro" id="IPR036043">
    <property type="entry name" value="Phosphoglycerate_kinase_sf"/>
</dbReference>
<comment type="catalytic activity">
    <reaction evidence="1 7">
        <text>(2R)-3-phosphoglycerate + ATP = (2R)-3-phospho-glyceroyl phosphate + ADP</text>
        <dbReference type="Rhea" id="RHEA:14801"/>
        <dbReference type="ChEBI" id="CHEBI:30616"/>
        <dbReference type="ChEBI" id="CHEBI:57604"/>
        <dbReference type="ChEBI" id="CHEBI:58272"/>
        <dbReference type="ChEBI" id="CHEBI:456216"/>
        <dbReference type="EC" id="2.7.2.3"/>
    </reaction>
</comment>
<dbReference type="GO" id="GO:0005829">
    <property type="term" value="C:cytosol"/>
    <property type="evidence" value="ECO:0007669"/>
    <property type="project" value="TreeGrafter"/>
</dbReference>
<dbReference type="GO" id="GO:0004618">
    <property type="term" value="F:phosphoglycerate kinase activity"/>
    <property type="evidence" value="ECO:0007669"/>
    <property type="project" value="UniProtKB-EC"/>
</dbReference>
<dbReference type="GO" id="GO:0005524">
    <property type="term" value="F:ATP binding"/>
    <property type="evidence" value="ECO:0007669"/>
    <property type="project" value="UniProtKB-KW"/>
</dbReference>
<evidence type="ECO:0000256" key="5">
    <source>
        <dbReference type="ARBA" id="ARBA00022777"/>
    </source>
</evidence>
<evidence type="ECO:0000256" key="1">
    <source>
        <dbReference type="ARBA" id="ARBA00000642"/>
    </source>
</evidence>
<comment type="similarity">
    <text evidence="7">Belongs to the phosphoglycerate kinase family.</text>
</comment>
<evidence type="ECO:0000256" key="6">
    <source>
        <dbReference type="ARBA" id="ARBA00022840"/>
    </source>
</evidence>
<comment type="caution">
    <text evidence="8">The sequence shown here is derived from an EMBL/GenBank/DDBJ whole genome shotgun (WGS) entry which is preliminary data.</text>
</comment>
<accession>A0A1F4WHS6</accession>
<dbReference type="InterPro" id="IPR001576">
    <property type="entry name" value="Phosphoglycerate_kinase"/>
</dbReference>
<protein>
    <recommendedName>
        <fullName evidence="2 7">Phosphoglycerate kinase</fullName>
        <ecNumber evidence="2 7">2.7.2.3</ecNumber>
    </recommendedName>
</protein>
<dbReference type="PRINTS" id="PR00477">
    <property type="entry name" value="PHGLYCKINASE"/>
</dbReference>
<gene>
    <name evidence="8" type="ORF">A2415_04230</name>
</gene>
<dbReference type="AlphaFoldDB" id="A0A1F4WHS6"/>
<name>A0A1F4WHS6_UNCKA</name>
<evidence type="ECO:0000256" key="2">
    <source>
        <dbReference type="ARBA" id="ARBA00013061"/>
    </source>
</evidence>
<dbReference type="EMBL" id="MEWA01000029">
    <property type="protein sequence ID" value="OGC68977.1"/>
    <property type="molecule type" value="Genomic_DNA"/>
</dbReference>
<evidence type="ECO:0000256" key="4">
    <source>
        <dbReference type="ARBA" id="ARBA00022741"/>
    </source>
</evidence>
<evidence type="ECO:0000256" key="7">
    <source>
        <dbReference type="RuleBase" id="RU000532"/>
    </source>
</evidence>
<dbReference type="Proteomes" id="UP000179113">
    <property type="component" value="Unassembled WGS sequence"/>
</dbReference>
<reference evidence="8 9" key="1">
    <citation type="journal article" date="2016" name="Nat. Commun.">
        <title>Thousands of microbial genomes shed light on interconnected biogeochemical processes in an aquifer system.</title>
        <authorList>
            <person name="Anantharaman K."/>
            <person name="Brown C.T."/>
            <person name="Hug L.A."/>
            <person name="Sharon I."/>
            <person name="Castelle C.J."/>
            <person name="Probst A.J."/>
            <person name="Thomas B.C."/>
            <person name="Singh A."/>
            <person name="Wilkins M.J."/>
            <person name="Karaoz U."/>
            <person name="Brodie E.L."/>
            <person name="Williams K.H."/>
            <person name="Hubbard S.S."/>
            <person name="Banfield J.F."/>
        </authorList>
    </citation>
    <scope>NUCLEOTIDE SEQUENCE [LARGE SCALE GENOMIC DNA]</scope>
</reference>
<dbReference type="GO" id="GO:0006094">
    <property type="term" value="P:gluconeogenesis"/>
    <property type="evidence" value="ECO:0007669"/>
    <property type="project" value="TreeGrafter"/>
</dbReference>
<keyword evidence="6" id="KW-0067">ATP-binding</keyword>
<evidence type="ECO:0000313" key="9">
    <source>
        <dbReference type="Proteomes" id="UP000179113"/>
    </source>
</evidence>
<dbReference type="GO" id="GO:0043531">
    <property type="term" value="F:ADP binding"/>
    <property type="evidence" value="ECO:0007669"/>
    <property type="project" value="TreeGrafter"/>
</dbReference>
<evidence type="ECO:0000313" key="8">
    <source>
        <dbReference type="EMBL" id="OGC68977.1"/>
    </source>
</evidence>
<dbReference type="SUPFAM" id="SSF53748">
    <property type="entry name" value="Phosphoglycerate kinase"/>
    <property type="match status" value="1"/>
</dbReference>
<dbReference type="Gene3D" id="3.40.50.1260">
    <property type="entry name" value="Phosphoglycerate kinase, N-terminal domain"/>
    <property type="match status" value="4"/>
</dbReference>
<evidence type="ECO:0000256" key="3">
    <source>
        <dbReference type="ARBA" id="ARBA00022679"/>
    </source>
</evidence>
<dbReference type="PANTHER" id="PTHR11406:SF23">
    <property type="entry name" value="PHOSPHOGLYCERATE KINASE 1, CHLOROPLASTIC-RELATED"/>
    <property type="match status" value="1"/>
</dbReference>
<dbReference type="PANTHER" id="PTHR11406">
    <property type="entry name" value="PHOSPHOGLYCERATE KINASE"/>
    <property type="match status" value="1"/>
</dbReference>
<keyword evidence="3 7" id="KW-0808">Transferase</keyword>
<sequence>MKSLREAPINIGTKVFIAADLDVPMENGTILETYRLDNLIPTIKYVLEKGGIPILGGHIGSPKGQIVDELSTKRLKLYFDEKLGVGNYMLLENLRFDKREEENSVDYAKELAGKADVYVNENFSTSHRNHASIVQLPRLLPSYAGFRLEDEVANLSKVIDSPRRPLVAIIGGAKLESKKPTVSRFIELADYVLIGGRIGLEWAEEIPGNLILPLDYQDDNKDIGSETIEKYCDIISSAKTVLWAGPLGMYEEDKYIIGTRKIAEAITKNTDCFSVIGGGDLVAATNKLGLLTNFGFVSTGGGAMLEFLVKSTLPGIEALN</sequence>
<organism evidence="8 9">
    <name type="scientific">candidate division WWE3 bacterium RIFOXYC1_FULL_39_7</name>
    <dbReference type="NCBI Taxonomy" id="1802643"/>
    <lineage>
        <taxon>Bacteria</taxon>
        <taxon>Katanobacteria</taxon>
    </lineage>
</organism>
<dbReference type="Pfam" id="PF00162">
    <property type="entry name" value="PGK"/>
    <property type="match status" value="2"/>
</dbReference>